<organism evidence="6 7">
    <name type="scientific">Apostasia shenzhenica</name>
    <dbReference type="NCBI Taxonomy" id="1088818"/>
    <lineage>
        <taxon>Eukaryota</taxon>
        <taxon>Viridiplantae</taxon>
        <taxon>Streptophyta</taxon>
        <taxon>Embryophyta</taxon>
        <taxon>Tracheophyta</taxon>
        <taxon>Spermatophyta</taxon>
        <taxon>Magnoliopsida</taxon>
        <taxon>Liliopsida</taxon>
        <taxon>Asparagales</taxon>
        <taxon>Orchidaceae</taxon>
        <taxon>Apostasioideae</taxon>
        <taxon>Apostasia</taxon>
    </lineage>
</organism>
<dbReference type="PANTHER" id="PTHR35357:SF8">
    <property type="entry name" value="OS01G0111000 PROTEIN"/>
    <property type="match status" value="1"/>
</dbReference>
<evidence type="ECO:0000256" key="4">
    <source>
        <dbReference type="SAM" id="SignalP"/>
    </source>
</evidence>
<dbReference type="Gene3D" id="1.20.140.40">
    <property type="entry name" value="Invertase/pectin methylesterase inhibitor family protein"/>
    <property type="match status" value="1"/>
</dbReference>
<dbReference type="GO" id="GO:0004857">
    <property type="term" value="F:enzyme inhibitor activity"/>
    <property type="evidence" value="ECO:0007669"/>
    <property type="project" value="InterPro"/>
</dbReference>
<dbReference type="InterPro" id="IPR006501">
    <property type="entry name" value="Pectinesterase_inhib_dom"/>
</dbReference>
<evidence type="ECO:0000313" key="6">
    <source>
        <dbReference type="EMBL" id="PKA53290.1"/>
    </source>
</evidence>
<dbReference type="EMBL" id="KZ451999">
    <property type="protein sequence ID" value="PKA53290.1"/>
    <property type="molecule type" value="Genomic_DNA"/>
</dbReference>
<gene>
    <name evidence="6" type="ORF">AXF42_Ash010020</name>
</gene>
<protein>
    <submittedName>
        <fullName evidence="6">Invertase inhibitor</fullName>
    </submittedName>
</protein>
<feature type="domain" description="Pectinesterase inhibitor" evidence="5">
    <location>
        <begin position="25"/>
        <end position="174"/>
    </location>
</feature>
<dbReference type="STRING" id="1088818.A0A2I0ACM7"/>
<comment type="similarity">
    <text evidence="3">Belongs to the PMEI family.</text>
</comment>
<evidence type="ECO:0000313" key="7">
    <source>
        <dbReference type="Proteomes" id="UP000236161"/>
    </source>
</evidence>
<dbReference type="PANTHER" id="PTHR35357">
    <property type="entry name" value="OS02G0537100 PROTEIN"/>
    <property type="match status" value="1"/>
</dbReference>
<feature type="signal peptide" evidence="4">
    <location>
        <begin position="1"/>
        <end position="27"/>
    </location>
</feature>
<dbReference type="SMART" id="SM00856">
    <property type="entry name" value="PMEI"/>
    <property type="match status" value="1"/>
</dbReference>
<evidence type="ECO:0000256" key="1">
    <source>
        <dbReference type="ARBA" id="ARBA00022729"/>
    </source>
</evidence>
<evidence type="ECO:0000259" key="5">
    <source>
        <dbReference type="SMART" id="SM00856"/>
    </source>
</evidence>
<dbReference type="Pfam" id="PF04043">
    <property type="entry name" value="PMEI"/>
    <property type="match status" value="1"/>
</dbReference>
<keyword evidence="1 4" id="KW-0732">Signal</keyword>
<dbReference type="CDD" id="cd15795">
    <property type="entry name" value="PMEI-Pla_a_1_like"/>
    <property type="match status" value="1"/>
</dbReference>
<keyword evidence="2" id="KW-1015">Disulfide bond</keyword>
<name>A0A2I0ACM7_9ASPA</name>
<reference evidence="6 7" key="1">
    <citation type="journal article" date="2017" name="Nature">
        <title>The Apostasia genome and the evolution of orchids.</title>
        <authorList>
            <person name="Zhang G.Q."/>
            <person name="Liu K.W."/>
            <person name="Li Z."/>
            <person name="Lohaus R."/>
            <person name="Hsiao Y.Y."/>
            <person name="Niu S.C."/>
            <person name="Wang J.Y."/>
            <person name="Lin Y.C."/>
            <person name="Xu Q."/>
            <person name="Chen L.J."/>
            <person name="Yoshida K."/>
            <person name="Fujiwara S."/>
            <person name="Wang Z.W."/>
            <person name="Zhang Y.Q."/>
            <person name="Mitsuda N."/>
            <person name="Wang M."/>
            <person name="Liu G.H."/>
            <person name="Pecoraro L."/>
            <person name="Huang H.X."/>
            <person name="Xiao X.J."/>
            <person name="Lin M."/>
            <person name="Wu X.Y."/>
            <person name="Wu W.L."/>
            <person name="Chen Y.Y."/>
            <person name="Chang S.B."/>
            <person name="Sakamoto S."/>
            <person name="Ohme-Takagi M."/>
            <person name="Yagi M."/>
            <person name="Zeng S.J."/>
            <person name="Shen C.Y."/>
            <person name="Yeh C.M."/>
            <person name="Luo Y.B."/>
            <person name="Tsai W.C."/>
            <person name="Van de Peer Y."/>
            <person name="Liu Z.J."/>
        </authorList>
    </citation>
    <scope>NUCLEOTIDE SEQUENCE [LARGE SCALE GENOMIC DNA]</scope>
    <source>
        <strain evidence="7">cv. Shenzhen</strain>
        <tissue evidence="6">Stem</tissue>
    </source>
</reference>
<evidence type="ECO:0000256" key="2">
    <source>
        <dbReference type="ARBA" id="ARBA00023157"/>
    </source>
</evidence>
<dbReference type="SUPFAM" id="SSF101148">
    <property type="entry name" value="Plant invertase/pectin methylesterase inhibitor"/>
    <property type="match status" value="1"/>
</dbReference>
<feature type="chain" id="PRO_5014191620" evidence="4">
    <location>
        <begin position="28"/>
        <end position="180"/>
    </location>
</feature>
<accession>A0A2I0ACM7</accession>
<sequence>MNPPPFLLPSLLLLLAAAAAAPHLAGADTLHETCNFLGGDYINYDYCVSTLSSDPAIATADNHGLAVISINLTATNATALRSRADGLAQADPDSFVRAQLRNCSALYAAALPDIRKSADAAADRNYGGATEMLAGVLRVPAGCDEAFKSREGVVSPIRRENDEFSDLASLAKAVNNYMSR</sequence>
<dbReference type="InterPro" id="IPR035513">
    <property type="entry name" value="Invertase/methylesterase_inhib"/>
</dbReference>
<proteinExistence type="inferred from homology"/>
<dbReference type="AlphaFoldDB" id="A0A2I0ACM7"/>
<evidence type="ECO:0000256" key="3">
    <source>
        <dbReference type="ARBA" id="ARBA00038471"/>
    </source>
</evidence>
<dbReference type="InterPro" id="IPR034088">
    <property type="entry name" value="Pla_a_1-like"/>
</dbReference>
<dbReference type="NCBIfam" id="TIGR01614">
    <property type="entry name" value="PME_inhib"/>
    <property type="match status" value="1"/>
</dbReference>
<dbReference type="OrthoDB" id="773737at2759"/>
<dbReference type="Proteomes" id="UP000236161">
    <property type="component" value="Unassembled WGS sequence"/>
</dbReference>
<keyword evidence="7" id="KW-1185">Reference proteome</keyword>